<gene>
    <name evidence="3" type="ORF">M2283_005868</name>
</gene>
<proteinExistence type="predicted"/>
<protein>
    <recommendedName>
        <fullName evidence="5">Secreted protein</fullName>
    </recommendedName>
</protein>
<name>A0ABT6LQI9_9ACTN</name>
<dbReference type="EMBL" id="JARXVH010000009">
    <property type="protein sequence ID" value="MDH6218536.1"/>
    <property type="molecule type" value="Genomic_DNA"/>
</dbReference>
<keyword evidence="2" id="KW-1133">Transmembrane helix</keyword>
<keyword evidence="2" id="KW-0812">Transmembrane</keyword>
<feature type="region of interest" description="Disordered" evidence="1">
    <location>
        <begin position="1"/>
        <end position="67"/>
    </location>
</feature>
<reference evidence="3 4" key="1">
    <citation type="submission" date="2023-04" db="EMBL/GenBank/DDBJ databases">
        <title>Forest soil microbial communities from Buena Vista Peninsula, Colon Province, Panama.</title>
        <authorList>
            <person name="Bouskill N."/>
        </authorList>
    </citation>
    <scope>NUCLEOTIDE SEQUENCE [LARGE SCALE GENOMIC DNA]</scope>
    <source>
        <strain evidence="3 4">GGS1</strain>
    </source>
</reference>
<organism evidence="3 4">
    <name type="scientific">Streptomyces pseudovenezuelae</name>
    <dbReference type="NCBI Taxonomy" id="67350"/>
    <lineage>
        <taxon>Bacteria</taxon>
        <taxon>Bacillati</taxon>
        <taxon>Actinomycetota</taxon>
        <taxon>Actinomycetes</taxon>
        <taxon>Kitasatosporales</taxon>
        <taxon>Streptomycetaceae</taxon>
        <taxon>Streptomyces</taxon>
        <taxon>Streptomyces aurantiacus group</taxon>
    </lineage>
</organism>
<feature type="transmembrane region" description="Helical" evidence="2">
    <location>
        <begin position="70"/>
        <end position="92"/>
    </location>
</feature>
<evidence type="ECO:0000313" key="4">
    <source>
        <dbReference type="Proteomes" id="UP001160499"/>
    </source>
</evidence>
<comment type="caution">
    <text evidence="3">The sequence shown here is derived from an EMBL/GenBank/DDBJ whole genome shotgun (WGS) entry which is preliminary data.</text>
</comment>
<dbReference type="Proteomes" id="UP001160499">
    <property type="component" value="Unassembled WGS sequence"/>
</dbReference>
<sequence length="317" mass="33157">MNENENEPVDSVGEAAPAPEVGPVDEASPAADAAPVAESGPVGEVGPVEPAGTATAPEPSARNPRRRRRVVAVTAGVLLAAAVVAGVVYTVITVRNADRDAEAPEWKFPSRRLDGQGAGSRPKVASVNGLGGMLVPFGTDGWSRGPDLGEFGSDAELSGAQASALRKESLSDLPRSQRTQLQKQYDKHPIKGMAMRSYLNSEPSSVSDNEGIFAVSVLLTRMDSQAQAKNLSALQNALFESLDVFRKGPAVKGYKDAKCFLPPKDDKADLSGMICSARIGDVMVTVTADGPKPLDTKGVALLTSEQLDRIAEPGEAV</sequence>
<feature type="region of interest" description="Disordered" evidence="1">
    <location>
        <begin position="166"/>
        <end position="185"/>
    </location>
</feature>
<evidence type="ECO:0008006" key="5">
    <source>
        <dbReference type="Google" id="ProtNLM"/>
    </source>
</evidence>
<accession>A0ABT6LQI9</accession>
<evidence type="ECO:0000313" key="3">
    <source>
        <dbReference type="EMBL" id="MDH6218536.1"/>
    </source>
</evidence>
<keyword evidence="2" id="KW-0472">Membrane</keyword>
<feature type="compositionally biased region" description="Polar residues" evidence="1">
    <location>
        <begin position="174"/>
        <end position="183"/>
    </location>
</feature>
<keyword evidence="4" id="KW-1185">Reference proteome</keyword>
<feature type="compositionally biased region" description="Low complexity" evidence="1">
    <location>
        <begin position="24"/>
        <end position="39"/>
    </location>
</feature>
<evidence type="ECO:0000256" key="1">
    <source>
        <dbReference type="SAM" id="MobiDB-lite"/>
    </source>
</evidence>
<dbReference type="RefSeq" id="WP_280879392.1">
    <property type="nucleotide sequence ID" value="NZ_JARXVH010000009.1"/>
</dbReference>
<evidence type="ECO:0000256" key="2">
    <source>
        <dbReference type="SAM" id="Phobius"/>
    </source>
</evidence>